<proteinExistence type="predicted"/>
<name>A0ABR2G433_9ROSI</name>
<comment type="caution">
    <text evidence="2">The sequence shown here is derived from an EMBL/GenBank/DDBJ whole genome shotgun (WGS) entry which is preliminary data.</text>
</comment>
<organism evidence="2 3">
    <name type="scientific">Hibiscus sabdariffa</name>
    <name type="common">roselle</name>
    <dbReference type="NCBI Taxonomy" id="183260"/>
    <lineage>
        <taxon>Eukaryota</taxon>
        <taxon>Viridiplantae</taxon>
        <taxon>Streptophyta</taxon>
        <taxon>Embryophyta</taxon>
        <taxon>Tracheophyta</taxon>
        <taxon>Spermatophyta</taxon>
        <taxon>Magnoliopsida</taxon>
        <taxon>eudicotyledons</taxon>
        <taxon>Gunneridae</taxon>
        <taxon>Pentapetalae</taxon>
        <taxon>rosids</taxon>
        <taxon>malvids</taxon>
        <taxon>Malvales</taxon>
        <taxon>Malvaceae</taxon>
        <taxon>Malvoideae</taxon>
        <taxon>Hibiscus</taxon>
    </lineage>
</organism>
<dbReference type="Proteomes" id="UP001472677">
    <property type="component" value="Unassembled WGS sequence"/>
</dbReference>
<evidence type="ECO:0000256" key="1">
    <source>
        <dbReference type="SAM" id="MobiDB-lite"/>
    </source>
</evidence>
<sequence length="377" mass="39894">MSENSREVVNPRLTSDGLRSGRPPDSAGIALLSVSSGQSTQQVQHIRSEIPLERPGSPLAVDLQNKCKKIRGDGLQDPVVVSDTMELEEDGRQSEFLVEAVNELQGQKQVPAVGQDGMHDSYASVVNAPLRRNAAGQDDFEGLECDPNKVVVLDEDCVATKEGSVNPGDEGVNKWVNNEEHGGHGKHEVTNGRNRFAALVDEHVEPEEEHRRDPTAIRSIEDRVGERSPGNSGGVGAFKNIRVSSGGDSGSKRSGVHQIIEKAVVVPMVEGQQVSVVEHVPTGGNNVHAAVSLLEKGHGRSSSEGLTVGKNRGDTMNVQLNAITSCSDHDPGGSTRAVISQNGHPEPVLFGSLEHGVTANNVVAVSECDARGACGGH</sequence>
<evidence type="ECO:0000313" key="3">
    <source>
        <dbReference type="Proteomes" id="UP001472677"/>
    </source>
</evidence>
<keyword evidence="3" id="KW-1185">Reference proteome</keyword>
<reference evidence="2 3" key="1">
    <citation type="journal article" date="2024" name="G3 (Bethesda)">
        <title>Genome assembly of Hibiscus sabdariffa L. provides insights into metabolisms of medicinal natural products.</title>
        <authorList>
            <person name="Kim T."/>
        </authorList>
    </citation>
    <scope>NUCLEOTIDE SEQUENCE [LARGE SCALE GENOMIC DNA]</scope>
    <source>
        <strain evidence="2">TK-2024</strain>
        <tissue evidence="2">Old leaves</tissue>
    </source>
</reference>
<protein>
    <submittedName>
        <fullName evidence="2">Uncharacterized protein</fullName>
    </submittedName>
</protein>
<dbReference type="EMBL" id="JBBPBM010000003">
    <property type="protein sequence ID" value="KAK8593728.1"/>
    <property type="molecule type" value="Genomic_DNA"/>
</dbReference>
<evidence type="ECO:0000313" key="2">
    <source>
        <dbReference type="EMBL" id="KAK8593728.1"/>
    </source>
</evidence>
<feature type="region of interest" description="Disordered" evidence="1">
    <location>
        <begin position="1"/>
        <end position="29"/>
    </location>
</feature>
<gene>
    <name evidence="2" type="ORF">V6N12_045803</name>
</gene>
<feature type="region of interest" description="Disordered" evidence="1">
    <location>
        <begin position="204"/>
        <end position="255"/>
    </location>
</feature>
<accession>A0ABR2G433</accession>
<feature type="compositionally biased region" description="Basic and acidic residues" evidence="1">
    <location>
        <begin position="204"/>
        <end position="226"/>
    </location>
</feature>